<dbReference type="InterPro" id="IPR018392">
    <property type="entry name" value="LysM"/>
</dbReference>
<name>A0A833LXY5_9LEPT</name>
<gene>
    <name evidence="3" type="ORF">F9K24_05440</name>
</gene>
<sequence>MIQYTGNATRRLLQAAPLLSFVVIGFVQCGKQNVPVEELSRARKEIEKAQAQEPKDQAADLLTKATDTLLEAHALLPDAKNEEAAAKGVEARKYAVQSRLDSAPTYGVSLQEKSAAALQKADEAFAEALARDDFESARTLHEEGTAALSQAEGTQVTPDQRENPFADKSAAMAQLGFYQQAFDKFSASAEASERARAVSLSQKSDMIESAAAVEAMLAKAKEYGIEKYDEAGYKNTAALLVAARQDIEADKLKAANEKIVGAEGQATALLETARKGKAEDLAVEAERTVDLAESDFDRATAKLSAADRVKYGEYLKASREALDSSKSRLGEEMYEESIQESRESIRLSMLVREGSALSARDLARLEEERKKSETTKTEPTEGGRSYTVQKTRPAESLWRISSKKEVYGKGSKWTKIYDANRDKIKNPDLIFPGQELVIPEE</sequence>
<feature type="region of interest" description="Disordered" evidence="1">
    <location>
        <begin position="140"/>
        <end position="162"/>
    </location>
</feature>
<dbReference type="SMART" id="SM00257">
    <property type="entry name" value="LysM"/>
    <property type="match status" value="1"/>
</dbReference>
<feature type="region of interest" description="Disordered" evidence="1">
    <location>
        <begin position="365"/>
        <end position="392"/>
    </location>
</feature>
<evidence type="ECO:0000256" key="1">
    <source>
        <dbReference type="SAM" id="MobiDB-lite"/>
    </source>
</evidence>
<evidence type="ECO:0000259" key="2">
    <source>
        <dbReference type="PROSITE" id="PS51782"/>
    </source>
</evidence>
<evidence type="ECO:0000313" key="3">
    <source>
        <dbReference type="EMBL" id="KAB2933910.1"/>
    </source>
</evidence>
<feature type="compositionally biased region" description="Basic and acidic residues" evidence="1">
    <location>
        <begin position="365"/>
        <end position="381"/>
    </location>
</feature>
<dbReference type="PROSITE" id="PS51782">
    <property type="entry name" value="LYSM"/>
    <property type="match status" value="1"/>
</dbReference>
<organism evidence="3 4">
    <name type="scientific">Leptonema illini</name>
    <dbReference type="NCBI Taxonomy" id="183"/>
    <lineage>
        <taxon>Bacteria</taxon>
        <taxon>Pseudomonadati</taxon>
        <taxon>Spirochaetota</taxon>
        <taxon>Spirochaetia</taxon>
        <taxon>Leptospirales</taxon>
        <taxon>Leptospiraceae</taxon>
        <taxon>Leptonema</taxon>
    </lineage>
</organism>
<accession>A0A833LXY5</accession>
<dbReference type="PANTHER" id="PTHR34700:SF4">
    <property type="entry name" value="PHAGE-LIKE ELEMENT PBSX PROTEIN XKDP"/>
    <property type="match status" value="1"/>
</dbReference>
<dbReference type="InterPro" id="IPR052196">
    <property type="entry name" value="Bact_Kbp"/>
</dbReference>
<dbReference type="Pfam" id="PF01476">
    <property type="entry name" value="LysM"/>
    <property type="match status" value="1"/>
</dbReference>
<dbReference type="Gene3D" id="3.10.350.10">
    <property type="entry name" value="LysM domain"/>
    <property type="match status" value="1"/>
</dbReference>
<dbReference type="EMBL" id="WBUI01000004">
    <property type="protein sequence ID" value="KAB2933910.1"/>
    <property type="molecule type" value="Genomic_DNA"/>
</dbReference>
<comment type="caution">
    <text evidence="3">The sequence shown here is derived from an EMBL/GenBank/DDBJ whole genome shotgun (WGS) entry which is preliminary data.</text>
</comment>
<evidence type="ECO:0000313" key="4">
    <source>
        <dbReference type="Proteomes" id="UP000460298"/>
    </source>
</evidence>
<reference evidence="3 4" key="1">
    <citation type="submission" date="2019-10" db="EMBL/GenBank/DDBJ databases">
        <title>Extracellular Electron Transfer in a Candidatus Methanoperedens spp. Enrichment Culture.</title>
        <authorList>
            <person name="Berger S."/>
            <person name="Rangel Shaw D."/>
            <person name="Berben T."/>
            <person name="In 'T Zandt M."/>
            <person name="Frank J."/>
            <person name="Reimann J."/>
            <person name="Jetten M.S.M."/>
            <person name="Welte C.U."/>
        </authorList>
    </citation>
    <scope>NUCLEOTIDE SEQUENCE [LARGE SCALE GENOMIC DNA]</scope>
    <source>
        <strain evidence="3">SB12</strain>
    </source>
</reference>
<dbReference type="Proteomes" id="UP000460298">
    <property type="component" value="Unassembled WGS sequence"/>
</dbReference>
<protein>
    <submittedName>
        <fullName evidence="3">LysM peptidoglycan-binding domain-containing protein</fullName>
    </submittedName>
</protein>
<feature type="compositionally biased region" description="Polar residues" evidence="1">
    <location>
        <begin position="147"/>
        <end position="158"/>
    </location>
</feature>
<dbReference type="AlphaFoldDB" id="A0A833LXY5"/>
<feature type="domain" description="LysM" evidence="2">
    <location>
        <begin position="384"/>
        <end position="438"/>
    </location>
</feature>
<proteinExistence type="predicted"/>
<dbReference type="PANTHER" id="PTHR34700">
    <property type="entry name" value="POTASSIUM BINDING PROTEIN KBP"/>
    <property type="match status" value="1"/>
</dbReference>
<dbReference type="InterPro" id="IPR036779">
    <property type="entry name" value="LysM_dom_sf"/>
</dbReference>